<sequence length="854" mass="89698">MARRPRPTARPISARPVTLAMLALCPATTAPAATPAAPSLFRVGAPAGFDTLLAPQETVVDVYSGGRPLGQARVRFSSGRVTFLDVDTLLALVPDLIDPTTARAALAQPDLDSHAGLICPADADAATCGTLKPADAGVIFDAARFRIDLFFHPRLLAVHRAGERRYLPTPDARLSLIDQIGGTIAGSGGFVDYTIQNRAIVALGNARVRNDLSYSSYYGLVADTLAAELDTRDYRYSAGVLWAPGIDLTGRRKLLGVGVQSQIDTRLDRTLIAGSPLVVSLALRSRVDILRDGRLLTSRTYEPGNQSLDTASLPDGAYELVLHIVEAGGATRDERRFFTKNAAIAAIGDPIVFGYAGVLANDRRGRLVAPSRTLFYEAGIARRFTPQLALDATLMGTNRTALLEIGGYWLGPVAQLRTAGLVSVRGQTGVLIQAASSGTAGLTYTFDLRRVWSRRGRDLIPIMDGILDRPGLVTPDRAQFAAGAFTQFYGTISYSLPRGQAGLSGFYRRDARAGQSYGIGPSASVPLVQRGGFQLMLRADATLTNRGHSAYVGISLQRLRGATSLAATGGFRANKGDEASTAATAVGGIAASWQKDNVLGGDLSASGGLEREVYGTLARAHADLRTGVGSLFADVAQPIGGNNGSTQYSLSFQTSAAAVGGNLVMQGRDRHDSVIVVQVSDSASDAAHPPASPAPFEVLVDNAARGIVRAGGTLSVAVPAYRQYAVRLRPVGEELIRLDGGMRQVSVYPGTVARVAWSASRVTAMFGRIVWPDGSPVADAAITTTGAIGSTDVAGYFQVEAASNAVLDVRSSDGRRCRIAVRAGPAKEGYAALGSLTCRPAAAGLRPADTKPDQ</sequence>
<dbReference type="RefSeq" id="WP_380931122.1">
    <property type="nucleotide sequence ID" value="NZ_JBHUGS010000004.1"/>
</dbReference>
<feature type="domain" description="Pilus assembly protein E-set like" evidence="4">
    <location>
        <begin position="275"/>
        <end position="340"/>
    </location>
</feature>
<feature type="chain" id="PRO_5047423207" evidence="2">
    <location>
        <begin position="33"/>
        <end position="854"/>
    </location>
</feature>
<accession>A0ABW4TZB4</accession>
<evidence type="ECO:0000256" key="1">
    <source>
        <dbReference type="ARBA" id="ARBA00022729"/>
    </source>
</evidence>
<dbReference type="InterPro" id="IPR032636">
    <property type="entry name" value="Pilus_assem_E-set-like_dom"/>
</dbReference>
<gene>
    <name evidence="5" type="ORF">ACFSGX_14950</name>
</gene>
<dbReference type="Proteomes" id="UP001597400">
    <property type="component" value="Unassembled WGS sequence"/>
</dbReference>
<organism evidence="5 6">
    <name type="scientific">Sphingomonas arantia</name>
    <dbReference type="NCBI Taxonomy" id="1460676"/>
    <lineage>
        <taxon>Bacteria</taxon>
        <taxon>Pseudomonadati</taxon>
        <taxon>Pseudomonadota</taxon>
        <taxon>Alphaproteobacteria</taxon>
        <taxon>Sphingomonadales</taxon>
        <taxon>Sphingomonadaceae</taxon>
        <taxon>Sphingomonas</taxon>
    </lineage>
</organism>
<name>A0ABW4TZB4_9SPHN</name>
<feature type="domain" description="Pilus assembly protein C-terminal" evidence="3">
    <location>
        <begin position="747"/>
        <end position="839"/>
    </location>
</feature>
<evidence type="ECO:0000256" key="2">
    <source>
        <dbReference type="SAM" id="SignalP"/>
    </source>
</evidence>
<dbReference type="InterPro" id="IPR031917">
    <property type="entry name" value="Pilus_assem_C"/>
</dbReference>
<evidence type="ECO:0000313" key="6">
    <source>
        <dbReference type="Proteomes" id="UP001597400"/>
    </source>
</evidence>
<reference evidence="6" key="1">
    <citation type="journal article" date="2019" name="Int. J. Syst. Evol. Microbiol.">
        <title>The Global Catalogue of Microorganisms (GCM) 10K type strain sequencing project: providing services to taxonomists for standard genome sequencing and annotation.</title>
        <authorList>
            <consortium name="The Broad Institute Genomics Platform"/>
            <consortium name="The Broad Institute Genome Sequencing Center for Infectious Disease"/>
            <person name="Wu L."/>
            <person name="Ma J."/>
        </authorList>
    </citation>
    <scope>NUCLEOTIDE SEQUENCE [LARGE SCALE GENOMIC DNA]</scope>
    <source>
        <strain evidence="6">CGMCC 1.12702</strain>
    </source>
</reference>
<evidence type="ECO:0000259" key="3">
    <source>
        <dbReference type="Pfam" id="PF15976"/>
    </source>
</evidence>
<feature type="signal peptide" evidence="2">
    <location>
        <begin position="1"/>
        <end position="32"/>
    </location>
</feature>
<keyword evidence="6" id="KW-1185">Reference proteome</keyword>
<keyword evidence="1 2" id="KW-0732">Signal</keyword>
<dbReference type="Pfam" id="PF16967">
    <property type="entry name" value="TcfC"/>
    <property type="match status" value="1"/>
</dbReference>
<comment type="caution">
    <text evidence="5">The sequence shown here is derived from an EMBL/GenBank/DDBJ whole genome shotgun (WGS) entry which is preliminary data.</text>
</comment>
<proteinExistence type="predicted"/>
<protein>
    <submittedName>
        <fullName evidence="5">TcfC E-set like domain-containing protein</fullName>
    </submittedName>
</protein>
<dbReference type="EMBL" id="JBHUGS010000004">
    <property type="protein sequence ID" value="MFD1952070.1"/>
    <property type="molecule type" value="Genomic_DNA"/>
</dbReference>
<evidence type="ECO:0000313" key="5">
    <source>
        <dbReference type="EMBL" id="MFD1952070.1"/>
    </source>
</evidence>
<evidence type="ECO:0000259" key="4">
    <source>
        <dbReference type="Pfam" id="PF16967"/>
    </source>
</evidence>
<dbReference type="Pfam" id="PF15976">
    <property type="entry name" value="CooC_C"/>
    <property type="match status" value="1"/>
</dbReference>